<keyword evidence="2" id="KW-0808">Transferase</keyword>
<name>A0A7W8MG89_9CAUL</name>
<evidence type="ECO:0000259" key="1">
    <source>
        <dbReference type="Pfam" id="PF06722"/>
    </source>
</evidence>
<gene>
    <name evidence="2" type="ORF">HNQ67_000388</name>
</gene>
<dbReference type="Gene3D" id="3.40.50.2000">
    <property type="entry name" value="Glycogen Phosphorylase B"/>
    <property type="match status" value="2"/>
</dbReference>
<dbReference type="PANTHER" id="PTHR48050">
    <property type="entry name" value="STEROL 3-BETA-GLUCOSYLTRANSFERASE"/>
    <property type="match status" value="1"/>
</dbReference>
<dbReference type="SUPFAM" id="SSF53756">
    <property type="entry name" value="UDP-Glycosyltransferase/glycogen phosphorylase"/>
    <property type="match status" value="1"/>
</dbReference>
<dbReference type="InterPro" id="IPR010610">
    <property type="entry name" value="EryCIII-like_C"/>
</dbReference>
<sequence>MIAQNTPPARFLFTTWEGGGNVAPPMTLAAQLRRRGHSVRFMCDEASRSEAAAAGVVFRPWTRAPNRPDRTRASDPTRDWDVASSAEGFQRMLATIMAGAADRYAADVLEELRREPADLVVTSEMLLGVMAACESIGQLHAVFAANLCIYPVEGMPIFGPGLPPARTDAERALHAEIAAGSVAMFDGGLPALNAARERLGLGPLDHLCNQIDSNAAYLLGTARAFDFPAALPDRMTYVGPQLGAPAWTDDWNAPWEPTDGRPLVVVGMSSTFQNHAGVLQAVIDAAANLPVRAVVTLADIHPDEVIAARNVWLVRSAPHDALMREATLVVTHGGHGTVMRALKHRLPMLVIPHGRDQDENAVRVASRGAGLTLPPDAGVMQITRALERLLADDSFRRSADQLGQAIADETAATTAVQTLERLVMGTTCAAAA</sequence>
<reference evidence="2 3" key="1">
    <citation type="submission" date="2020-08" db="EMBL/GenBank/DDBJ databases">
        <title>Genomic Encyclopedia of Type Strains, Phase IV (KMG-IV): sequencing the most valuable type-strain genomes for metagenomic binning, comparative biology and taxonomic classification.</title>
        <authorList>
            <person name="Goeker M."/>
        </authorList>
    </citation>
    <scope>NUCLEOTIDE SEQUENCE [LARGE SCALE GENOMIC DNA]</scope>
    <source>
        <strain evidence="2 3">DSM 25335</strain>
    </source>
</reference>
<feature type="domain" description="Erythromycin biosynthesis protein CIII-like C-terminal" evidence="1">
    <location>
        <begin position="282"/>
        <end position="421"/>
    </location>
</feature>
<keyword evidence="3" id="KW-1185">Reference proteome</keyword>
<evidence type="ECO:0000313" key="2">
    <source>
        <dbReference type="EMBL" id="MBB5290892.1"/>
    </source>
</evidence>
<dbReference type="Pfam" id="PF06722">
    <property type="entry name" value="EryCIII-like_C"/>
    <property type="match status" value="1"/>
</dbReference>
<accession>A0A7W8MG89</accession>
<dbReference type="CDD" id="cd03784">
    <property type="entry name" value="GT1_Gtf-like"/>
    <property type="match status" value="1"/>
</dbReference>
<dbReference type="GO" id="GO:0017000">
    <property type="term" value="P:antibiotic biosynthetic process"/>
    <property type="evidence" value="ECO:0007669"/>
    <property type="project" value="UniProtKB-ARBA"/>
</dbReference>
<dbReference type="GO" id="GO:0016758">
    <property type="term" value="F:hexosyltransferase activity"/>
    <property type="evidence" value="ECO:0007669"/>
    <property type="project" value="UniProtKB-ARBA"/>
</dbReference>
<dbReference type="PANTHER" id="PTHR48050:SF13">
    <property type="entry name" value="STEROL 3-BETA-GLUCOSYLTRANSFERASE UGT80A2"/>
    <property type="match status" value="1"/>
</dbReference>
<dbReference type="InterPro" id="IPR002213">
    <property type="entry name" value="UDP_glucos_trans"/>
</dbReference>
<dbReference type="Proteomes" id="UP000566663">
    <property type="component" value="Unassembled WGS sequence"/>
</dbReference>
<dbReference type="InterPro" id="IPR050426">
    <property type="entry name" value="Glycosyltransferase_28"/>
</dbReference>
<proteinExistence type="predicted"/>
<dbReference type="GO" id="GO:0008194">
    <property type="term" value="F:UDP-glycosyltransferase activity"/>
    <property type="evidence" value="ECO:0007669"/>
    <property type="project" value="InterPro"/>
</dbReference>
<dbReference type="AlphaFoldDB" id="A0A7W8MG89"/>
<dbReference type="RefSeq" id="WP_183251813.1">
    <property type="nucleotide sequence ID" value="NZ_BAAAFF010000004.1"/>
</dbReference>
<evidence type="ECO:0000313" key="3">
    <source>
        <dbReference type="Proteomes" id="UP000566663"/>
    </source>
</evidence>
<organism evidence="2 3">
    <name type="scientific">Brevundimonas basaltis</name>
    <dbReference type="NCBI Taxonomy" id="472166"/>
    <lineage>
        <taxon>Bacteria</taxon>
        <taxon>Pseudomonadati</taxon>
        <taxon>Pseudomonadota</taxon>
        <taxon>Alphaproteobacteria</taxon>
        <taxon>Caulobacterales</taxon>
        <taxon>Caulobacteraceae</taxon>
        <taxon>Brevundimonas</taxon>
    </lineage>
</organism>
<protein>
    <submittedName>
        <fullName evidence="2">MGT family glycosyltransferase</fullName>
    </submittedName>
</protein>
<dbReference type="EMBL" id="JACHFZ010000001">
    <property type="protein sequence ID" value="MBB5290892.1"/>
    <property type="molecule type" value="Genomic_DNA"/>
</dbReference>
<comment type="caution">
    <text evidence="2">The sequence shown here is derived from an EMBL/GenBank/DDBJ whole genome shotgun (WGS) entry which is preliminary data.</text>
</comment>